<organism evidence="2 3">
    <name type="scientific">Triparma verrucosa</name>
    <dbReference type="NCBI Taxonomy" id="1606542"/>
    <lineage>
        <taxon>Eukaryota</taxon>
        <taxon>Sar</taxon>
        <taxon>Stramenopiles</taxon>
        <taxon>Ochrophyta</taxon>
        <taxon>Bolidophyceae</taxon>
        <taxon>Parmales</taxon>
        <taxon>Triparmaceae</taxon>
        <taxon>Triparma</taxon>
    </lineage>
</organism>
<accession>A0A9W7BKV1</accession>
<feature type="chain" id="PRO_5040871871" description="Sulfotransferase" evidence="1">
    <location>
        <begin position="20"/>
        <end position="449"/>
    </location>
</feature>
<dbReference type="InterPro" id="IPR027417">
    <property type="entry name" value="P-loop_NTPase"/>
</dbReference>
<proteinExistence type="predicted"/>
<dbReference type="Proteomes" id="UP001165160">
    <property type="component" value="Unassembled WGS sequence"/>
</dbReference>
<evidence type="ECO:0000256" key="1">
    <source>
        <dbReference type="SAM" id="SignalP"/>
    </source>
</evidence>
<dbReference type="AlphaFoldDB" id="A0A9W7BKV1"/>
<feature type="signal peptide" evidence="1">
    <location>
        <begin position="1"/>
        <end position="19"/>
    </location>
</feature>
<evidence type="ECO:0008006" key="4">
    <source>
        <dbReference type="Google" id="ProtNLM"/>
    </source>
</evidence>
<sequence length="449" mass="50462">MIALLLITSLALNVLLIKQFSSPAVVDGIFKLKLEDTSAAVPIVQDEHNDANLDKPSPAVTTVRVDHNSVKLHEPPPSVATVRVEKNNNVNLQPPPDGNNARDKKDLSDFIPFAVLGFPKTGTSTLLRWLPSHPAIDMLPHEDFSLIKLIPHDTDLSRFTVKRKNKGVNVTFPTLVWNRDALRDSPEMTDPLKGLKCPACAEFKKSYENLNRHFPRTPVIIGLRHPVLWFESMWNFRTAKGMYFPEKDPPLHPNDMAMADPPRGQTMIPWLARAEHHAHLAKAGLTPMSPAEMELLGTSFKYSYVDINGNHVKAATAVEEGIRNPVFLYEISQLKNDKRKFHRDILGAVGVDTSFAMPPIFQVKPGTNNPEFFTKGPLPEEIEKVKKYSIDICDEENSIVHEQLMIIAKNSSSWITTYLIKAPNVEFSEGFINMVEEWNVDPCVDRRGS</sequence>
<name>A0A9W7BKV1_9STRA</name>
<evidence type="ECO:0000313" key="3">
    <source>
        <dbReference type="Proteomes" id="UP001165160"/>
    </source>
</evidence>
<dbReference type="Gene3D" id="3.40.50.300">
    <property type="entry name" value="P-loop containing nucleotide triphosphate hydrolases"/>
    <property type="match status" value="1"/>
</dbReference>
<evidence type="ECO:0000313" key="2">
    <source>
        <dbReference type="EMBL" id="GMH92271.1"/>
    </source>
</evidence>
<comment type="caution">
    <text evidence="2">The sequence shown here is derived from an EMBL/GenBank/DDBJ whole genome shotgun (WGS) entry which is preliminary data.</text>
</comment>
<keyword evidence="1" id="KW-0732">Signal</keyword>
<protein>
    <recommendedName>
        <fullName evidence="4">Sulfotransferase</fullName>
    </recommendedName>
</protein>
<gene>
    <name evidence="2" type="ORF">TrVE_jg7542</name>
</gene>
<dbReference type="SUPFAM" id="SSF52540">
    <property type="entry name" value="P-loop containing nucleoside triphosphate hydrolases"/>
    <property type="match status" value="1"/>
</dbReference>
<keyword evidence="3" id="KW-1185">Reference proteome</keyword>
<reference evidence="3" key="1">
    <citation type="journal article" date="2023" name="Commun. Biol.">
        <title>Genome analysis of Parmales, the sister group of diatoms, reveals the evolutionary specialization of diatoms from phago-mixotrophs to photoautotrophs.</title>
        <authorList>
            <person name="Ban H."/>
            <person name="Sato S."/>
            <person name="Yoshikawa S."/>
            <person name="Yamada K."/>
            <person name="Nakamura Y."/>
            <person name="Ichinomiya M."/>
            <person name="Sato N."/>
            <person name="Blanc-Mathieu R."/>
            <person name="Endo H."/>
            <person name="Kuwata A."/>
            <person name="Ogata H."/>
        </authorList>
    </citation>
    <scope>NUCLEOTIDE SEQUENCE [LARGE SCALE GENOMIC DNA]</scope>
    <source>
        <strain evidence="3">NIES 3699</strain>
    </source>
</reference>
<dbReference type="EMBL" id="BRXX01000126">
    <property type="protein sequence ID" value="GMH92271.1"/>
    <property type="molecule type" value="Genomic_DNA"/>
</dbReference>